<proteinExistence type="predicted"/>
<feature type="domain" description="Ice-binding protein C-terminal" evidence="4">
    <location>
        <begin position="46"/>
        <end position="67"/>
    </location>
</feature>
<reference evidence="5 6" key="1">
    <citation type="submission" date="2023-09" db="EMBL/GenBank/DDBJ databases">
        <authorList>
            <person name="Rey-Velasco X."/>
        </authorList>
    </citation>
    <scope>NUCLEOTIDE SEQUENCE [LARGE SCALE GENOMIC DNA]</scope>
    <source>
        <strain evidence="5 6">W311</strain>
    </source>
</reference>
<name>A0ABZ0BBU8_9SPHN</name>
<feature type="chain" id="PRO_5045584580" evidence="3">
    <location>
        <begin position="25"/>
        <end position="77"/>
    </location>
</feature>
<keyword evidence="2" id="KW-0812">Transmembrane</keyword>
<feature type="region of interest" description="Disordered" evidence="1">
    <location>
        <begin position="23"/>
        <end position="51"/>
    </location>
</feature>
<sequence length="77" mass="7749">MTKFLGSTLIIVGATLLPLSAASAMDHFPSPPDGGGGHHDSGGPTPVPEPGMLALFGTGLAGLAAGRVLSRRKRKDD</sequence>
<dbReference type="Proteomes" id="UP001302249">
    <property type="component" value="Chromosome"/>
</dbReference>
<dbReference type="RefSeq" id="WP_313917134.1">
    <property type="nucleotide sequence ID" value="NZ_CP135076.1"/>
</dbReference>
<accession>A0ABZ0BBU8</accession>
<dbReference type="InterPro" id="IPR013424">
    <property type="entry name" value="Ice-binding_C"/>
</dbReference>
<gene>
    <name evidence="5" type="ORF">RPR59_04570</name>
</gene>
<evidence type="ECO:0000313" key="5">
    <source>
        <dbReference type="EMBL" id="WNO54535.1"/>
    </source>
</evidence>
<protein>
    <submittedName>
        <fullName evidence="5">PEP-CTERM sorting domain-containing protein</fullName>
    </submittedName>
</protein>
<evidence type="ECO:0000313" key="6">
    <source>
        <dbReference type="Proteomes" id="UP001302249"/>
    </source>
</evidence>
<evidence type="ECO:0000256" key="3">
    <source>
        <dbReference type="SAM" id="SignalP"/>
    </source>
</evidence>
<evidence type="ECO:0000259" key="4">
    <source>
        <dbReference type="Pfam" id="PF07589"/>
    </source>
</evidence>
<dbReference type="Pfam" id="PF07589">
    <property type="entry name" value="PEP-CTERM"/>
    <property type="match status" value="1"/>
</dbReference>
<keyword evidence="6" id="KW-1185">Reference proteome</keyword>
<keyword evidence="2" id="KW-0472">Membrane</keyword>
<feature type="transmembrane region" description="Helical" evidence="2">
    <location>
        <begin position="51"/>
        <end position="69"/>
    </location>
</feature>
<feature type="signal peptide" evidence="3">
    <location>
        <begin position="1"/>
        <end position="24"/>
    </location>
</feature>
<keyword evidence="2" id="KW-1133">Transmembrane helix</keyword>
<keyword evidence="3" id="KW-0732">Signal</keyword>
<evidence type="ECO:0000256" key="1">
    <source>
        <dbReference type="SAM" id="MobiDB-lite"/>
    </source>
</evidence>
<dbReference type="EMBL" id="CP135076">
    <property type="protein sequence ID" value="WNO54535.1"/>
    <property type="molecule type" value="Genomic_DNA"/>
</dbReference>
<organism evidence="5 6">
    <name type="scientific">Stakelama saccharophila</name>
    <dbReference type="NCBI Taxonomy" id="3075605"/>
    <lineage>
        <taxon>Bacteria</taxon>
        <taxon>Pseudomonadati</taxon>
        <taxon>Pseudomonadota</taxon>
        <taxon>Alphaproteobacteria</taxon>
        <taxon>Sphingomonadales</taxon>
        <taxon>Sphingomonadaceae</taxon>
        <taxon>Stakelama</taxon>
    </lineage>
</organism>
<evidence type="ECO:0000256" key="2">
    <source>
        <dbReference type="SAM" id="Phobius"/>
    </source>
</evidence>